<evidence type="ECO:0000256" key="5">
    <source>
        <dbReference type="ARBA" id="ARBA00022989"/>
    </source>
</evidence>
<dbReference type="InterPro" id="IPR000515">
    <property type="entry name" value="MetI-like"/>
</dbReference>
<evidence type="ECO:0000256" key="1">
    <source>
        <dbReference type="ARBA" id="ARBA00004651"/>
    </source>
</evidence>
<comment type="similarity">
    <text evidence="7">Belongs to the binding-protein-dependent transport system permease family.</text>
</comment>
<name>A0ABT7LB96_9BACI</name>
<reference evidence="9 10" key="1">
    <citation type="submission" date="2023-06" db="EMBL/GenBank/DDBJ databases">
        <title>Aquibacillus rhizosphaerae LR5S19.</title>
        <authorList>
            <person name="Sun J.-Q."/>
        </authorList>
    </citation>
    <scope>NUCLEOTIDE SEQUENCE [LARGE SCALE GENOMIC DNA]</scope>
    <source>
        <strain evidence="9 10">LR5S19</strain>
    </source>
</reference>
<comment type="caution">
    <text evidence="9">The sequence shown here is derived from an EMBL/GenBank/DDBJ whole genome shotgun (WGS) entry which is preliminary data.</text>
</comment>
<keyword evidence="4 7" id="KW-0812">Transmembrane</keyword>
<dbReference type="InterPro" id="IPR035906">
    <property type="entry name" value="MetI-like_sf"/>
</dbReference>
<keyword evidence="6 7" id="KW-0472">Membrane</keyword>
<feature type="transmembrane region" description="Helical" evidence="7">
    <location>
        <begin position="259"/>
        <end position="278"/>
    </location>
</feature>
<dbReference type="RefSeq" id="WP_285933798.1">
    <property type="nucleotide sequence ID" value="NZ_JASTZU010000058.1"/>
</dbReference>
<dbReference type="PANTHER" id="PTHR43005">
    <property type="entry name" value="BLR7065 PROTEIN"/>
    <property type="match status" value="1"/>
</dbReference>
<dbReference type="EMBL" id="JASTZU010000058">
    <property type="protein sequence ID" value="MDL4842527.1"/>
    <property type="molecule type" value="Genomic_DNA"/>
</dbReference>
<keyword evidence="10" id="KW-1185">Reference proteome</keyword>
<keyword evidence="5 7" id="KW-1133">Transmembrane helix</keyword>
<dbReference type="SUPFAM" id="SSF161098">
    <property type="entry name" value="MetI-like"/>
    <property type="match status" value="1"/>
</dbReference>
<evidence type="ECO:0000256" key="4">
    <source>
        <dbReference type="ARBA" id="ARBA00022692"/>
    </source>
</evidence>
<evidence type="ECO:0000256" key="6">
    <source>
        <dbReference type="ARBA" id="ARBA00023136"/>
    </source>
</evidence>
<dbReference type="CDD" id="cd06261">
    <property type="entry name" value="TM_PBP2"/>
    <property type="match status" value="1"/>
</dbReference>
<feature type="domain" description="ABC transmembrane type-1" evidence="8">
    <location>
        <begin position="66"/>
        <end position="277"/>
    </location>
</feature>
<dbReference type="Gene3D" id="1.10.3720.10">
    <property type="entry name" value="MetI-like"/>
    <property type="match status" value="1"/>
</dbReference>
<keyword evidence="3" id="KW-1003">Cell membrane</keyword>
<protein>
    <submittedName>
        <fullName evidence="9">Sugar ABC transporter permease</fullName>
    </submittedName>
</protein>
<accession>A0ABT7LB96</accession>
<feature type="transmembrane region" description="Helical" evidence="7">
    <location>
        <begin position="103"/>
        <end position="123"/>
    </location>
</feature>
<dbReference type="PROSITE" id="PS50928">
    <property type="entry name" value="ABC_TM1"/>
    <property type="match status" value="1"/>
</dbReference>
<gene>
    <name evidence="9" type="ORF">QQS35_19005</name>
</gene>
<keyword evidence="2 7" id="KW-0813">Transport</keyword>
<proteinExistence type="inferred from homology"/>
<feature type="transmembrane region" description="Helical" evidence="7">
    <location>
        <begin position="70"/>
        <end position="91"/>
    </location>
</feature>
<feature type="transmembrane region" description="Helical" evidence="7">
    <location>
        <begin position="198"/>
        <end position="215"/>
    </location>
</feature>
<dbReference type="Pfam" id="PF00528">
    <property type="entry name" value="BPD_transp_1"/>
    <property type="match status" value="1"/>
</dbReference>
<dbReference type="Proteomes" id="UP001235343">
    <property type="component" value="Unassembled WGS sequence"/>
</dbReference>
<evidence type="ECO:0000256" key="7">
    <source>
        <dbReference type="RuleBase" id="RU363032"/>
    </source>
</evidence>
<dbReference type="PANTHER" id="PTHR43005:SF1">
    <property type="entry name" value="SPERMIDINE_PUTRESCINE TRANSPORT SYSTEM PERMEASE PROTEIN"/>
    <property type="match status" value="1"/>
</dbReference>
<comment type="subcellular location">
    <subcellularLocation>
        <location evidence="1 7">Cell membrane</location>
        <topology evidence="1 7">Multi-pass membrane protein</topology>
    </subcellularLocation>
</comment>
<evidence type="ECO:0000259" key="8">
    <source>
        <dbReference type="PROSITE" id="PS50928"/>
    </source>
</evidence>
<evidence type="ECO:0000256" key="2">
    <source>
        <dbReference type="ARBA" id="ARBA00022448"/>
    </source>
</evidence>
<evidence type="ECO:0000313" key="9">
    <source>
        <dbReference type="EMBL" id="MDL4842527.1"/>
    </source>
</evidence>
<evidence type="ECO:0000256" key="3">
    <source>
        <dbReference type="ARBA" id="ARBA00022475"/>
    </source>
</evidence>
<sequence length="288" mass="32601">MRKSNTMTHIFLLPAVVVFLVLTVYPLLYAVVTSFYELDFLKGDISFIGLDNFNKLFEHDVFWISLRNTIIFVIVAVLMEVLLGTALAIYFNSGKGLKLIRTAILLPMLLPPITVALTWKMMYDYEFGIINYLLGWIGVAPIEWLSSSNLALLSIIITDVWQWTPFVFLIILASLQAIPEDIYESASVFGANASQCLRYITLPLLKPAIILVLLLRTIDTFQVFEKMYVLTGGGPGNATETITFYIYRHGFRYFETGYATAASIVLVLIIILFSIFYLKRVLKTSNLS</sequence>
<evidence type="ECO:0000313" key="10">
    <source>
        <dbReference type="Proteomes" id="UP001235343"/>
    </source>
</evidence>
<feature type="transmembrane region" description="Helical" evidence="7">
    <location>
        <begin position="12"/>
        <end position="32"/>
    </location>
</feature>
<feature type="transmembrane region" description="Helical" evidence="7">
    <location>
        <begin position="160"/>
        <end position="178"/>
    </location>
</feature>
<organism evidence="9 10">
    <name type="scientific">Aquibacillus rhizosphaerae</name>
    <dbReference type="NCBI Taxonomy" id="3051431"/>
    <lineage>
        <taxon>Bacteria</taxon>
        <taxon>Bacillati</taxon>
        <taxon>Bacillota</taxon>
        <taxon>Bacilli</taxon>
        <taxon>Bacillales</taxon>
        <taxon>Bacillaceae</taxon>
        <taxon>Aquibacillus</taxon>
    </lineage>
</organism>